<dbReference type="Proteomes" id="UP000230119">
    <property type="component" value="Unassembled WGS sequence"/>
</dbReference>
<keyword evidence="4" id="KW-1133">Transmembrane helix</keyword>
<evidence type="ECO:0000256" key="4">
    <source>
        <dbReference type="SAM" id="Phobius"/>
    </source>
</evidence>
<reference evidence="7" key="1">
    <citation type="submission" date="2017-09" db="EMBL/GenBank/DDBJ databases">
        <title>Depth-based differentiation of microbial function through sediment-hosted aquifers and enrichment of novel symbionts in the deep terrestrial subsurface.</title>
        <authorList>
            <person name="Probst A.J."/>
            <person name="Ladd B."/>
            <person name="Jarett J.K."/>
            <person name="Geller-Mcgrath D.E."/>
            <person name="Sieber C.M.K."/>
            <person name="Emerson J.B."/>
            <person name="Anantharaman K."/>
            <person name="Thomas B.C."/>
            <person name="Malmstrom R."/>
            <person name="Stieglmeier M."/>
            <person name="Klingl A."/>
            <person name="Woyke T."/>
            <person name="Ryan C.M."/>
            <person name="Banfield J.F."/>
        </authorList>
    </citation>
    <scope>NUCLEOTIDE SEQUENCE [LARGE SCALE GENOMIC DNA]</scope>
</reference>
<dbReference type="GO" id="GO:1904680">
    <property type="term" value="F:peptide transmembrane transporter activity"/>
    <property type="evidence" value="ECO:0007669"/>
    <property type="project" value="TreeGrafter"/>
</dbReference>
<dbReference type="PANTHER" id="PTHR30290">
    <property type="entry name" value="PERIPLASMIC BINDING COMPONENT OF ABC TRANSPORTER"/>
    <property type="match status" value="1"/>
</dbReference>
<keyword evidence="2" id="KW-0813">Transport</keyword>
<evidence type="ECO:0000256" key="1">
    <source>
        <dbReference type="ARBA" id="ARBA00005695"/>
    </source>
</evidence>
<feature type="domain" description="Solute-binding protein family 5" evidence="5">
    <location>
        <begin position="95"/>
        <end position="396"/>
    </location>
</feature>
<dbReference type="InterPro" id="IPR039424">
    <property type="entry name" value="SBP_5"/>
</dbReference>
<dbReference type="PANTHER" id="PTHR30290:SF9">
    <property type="entry name" value="OLIGOPEPTIDE-BINDING PROTEIN APPA"/>
    <property type="match status" value="1"/>
</dbReference>
<comment type="similarity">
    <text evidence="1">Belongs to the bacterial solute-binding protein 5 family.</text>
</comment>
<dbReference type="Pfam" id="PF00496">
    <property type="entry name" value="SBP_bac_5"/>
    <property type="match status" value="1"/>
</dbReference>
<dbReference type="AlphaFoldDB" id="A0A2M7BTX9"/>
<evidence type="ECO:0000259" key="5">
    <source>
        <dbReference type="Pfam" id="PF00496"/>
    </source>
</evidence>
<evidence type="ECO:0000256" key="3">
    <source>
        <dbReference type="ARBA" id="ARBA00022729"/>
    </source>
</evidence>
<keyword evidence="3" id="KW-0732">Signal</keyword>
<organism evidence="6 7">
    <name type="scientific">Candidatus Roizmanbacteria bacterium CG03_land_8_20_14_0_80_39_12</name>
    <dbReference type="NCBI Taxonomy" id="1974847"/>
    <lineage>
        <taxon>Bacteria</taxon>
        <taxon>Candidatus Roizmaniibacteriota</taxon>
    </lineage>
</organism>
<dbReference type="Gene3D" id="3.40.190.10">
    <property type="entry name" value="Periplasmic binding protein-like II"/>
    <property type="match status" value="2"/>
</dbReference>
<comment type="caution">
    <text evidence="6">The sequence shown here is derived from an EMBL/GenBank/DDBJ whole genome shotgun (WGS) entry which is preliminary data.</text>
</comment>
<evidence type="ECO:0000313" key="6">
    <source>
        <dbReference type="EMBL" id="PIV08938.1"/>
    </source>
</evidence>
<dbReference type="GO" id="GO:0015833">
    <property type="term" value="P:peptide transport"/>
    <property type="evidence" value="ECO:0007669"/>
    <property type="project" value="TreeGrafter"/>
</dbReference>
<evidence type="ECO:0000313" key="7">
    <source>
        <dbReference type="Proteomes" id="UP000230119"/>
    </source>
</evidence>
<dbReference type="GO" id="GO:0042597">
    <property type="term" value="C:periplasmic space"/>
    <property type="evidence" value="ECO:0007669"/>
    <property type="project" value="UniProtKB-ARBA"/>
</dbReference>
<dbReference type="PIRSF" id="PIRSF002741">
    <property type="entry name" value="MppA"/>
    <property type="match status" value="1"/>
</dbReference>
<dbReference type="GO" id="GO:0043190">
    <property type="term" value="C:ATP-binding cassette (ABC) transporter complex"/>
    <property type="evidence" value="ECO:0007669"/>
    <property type="project" value="InterPro"/>
</dbReference>
<dbReference type="Gene3D" id="3.10.105.10">
    <property type="entry name" value="Dipeptide-binding Protein, Domain 3"/>
    <property type="match status" value="1"/>
</dbReference>
<sequence length="457" mass="52446">MAIGTRNVRYYYWLFLEFIRKHNKLIFFSFLISVITAVSIVTISPYISSTLIRDKKVIGLVGSYDAQSFDKLPDDILAKISSSLTSVNEKGIVLPLLATTWEHSADEKTYVFKIRKNVLLNNGKLFTAHNVSFSFSDVKMEVLDDYTIRFQLTRPLAIFPLYLTKPIIVYPYIGVAGLYSVEKVKVRNDVIQEVVLSPNRKDVSPITYIFFPSEGEMITAYKRAKINEMPITNRTMANAFKSWNNSTVIKSVSYDKLLSLFYNAKNPLIKEKDFRNAVESAINYSAFAEIGELVNSSLPPSSWAYNAHLKKKETDVEFAKKTFKRMITASDSAKFTFLTYYEYLDMADSISSDLRGAGLPVDVTFASYSTHPEFDFMLAYLTIPTDPDQYYYWHSTQSFANLIGYKNLKVDKLLEVGRSTYKISERKEAYIDMQKTVSDDPPALFLFYPYSYTVRRK</sequence>
<proteinExistence type="inferred from homology"/>
<name>A0A2M7BTX9_9BACT</name>
<dbReference type="InterPro" id="IPR030678">
    <property type="entry name" value="Peptide/Ni-bd"/>
</dbReference>
<dbReference type="EMBL" id="PEVA01000005">
    <property type="protein sequence ID" value="PIV08938.1"/>
    <property type="molecule type" value="Genomic_DNA"/>
</dbReference>
<dbReference type="InterPro" id="IPR000914">
    <property type="entry name" value="SBP_5_dom"/>
</dbReference>
<accession>A0A2M7BTX9</accession>
<evidence type="ECO:0000256" key="2">
    <source>
        <dbReference type="ARBA" id="ARBA00022448"/>
    </source>
</evidence>
<feature type="transmembrane region" description="Helical" evidence="4">
    <location>
        <begin position="25"/>
        <end position="47"/>
    </location>
</feature>
<keyword evidence="4" id="KW-0472">Membrane</keyword>
<dbReference type="SUPFAM" id="SSF53850">
    <property type="entry name" value="Periplasmic binding protein-like II"/>
    <property type="match status" value="1"/>
</dbReference>
<gene>
    <name evidence="6" type="ORF">COS52_00085</name>
</gene>
<protein>
    <recommendedName>
        <fullName evidence="5">Solute-binding protein family 5 domain-containing protein</fullName>
    </recommendedName>
</protein>
<keyword evidence="4" id="KW-0812">Transmembrane</keyword>